<organism evidence="6 7">
    <name type="scientific">Amycolatopsis xylanica</name>
    <dbReference type="NCBI Taxonomy" id="589385"/>
    <lineage>
        <taxon>Bacteria</taxon>
        <taxon>Bacillati</taxon>
        <taxon>Actinomycetota</taxon>
        <taxon>Actinomycetes</taxon>
        <taxon>Pseudonocardiales</taxon>
        <taxon>Pseudonocardiaceae</taxon>
        <taxon>Amycolatopsis</taxon>
    </lineage>
</organism>
<dbReference type="InterPro" id="IPR003439">
    <property type="entry name" value="ABC_transporter-like_ATP-bd"/>
</dbReference>
<dbReference type="EMBL" id="FNON01000012">
    <property type="protein sequence ID" value="SDZ30257.1"/>
    <property type="molecule type" value="Genomic_DNA"/>
</dbReference>
<dbReference type="InterPro" id="IPR027417">
    <property type="entry name" value="P-loop_NTPase"/>
</dbReference>
<keyword evidence="7" id="KW-1185">Reference proteome</keyword>
<name>A0A1H3RXA4_9PSEU</name>
<dbReference type="PROSITE" id="PS50893">
    <property type="entry name" value="ABC_TRANSPORTER_2"/>
    <property type="match status" value="1"/>
</dbReference>
<dbReference type="GO" id="GO:0016887">
    <property type="term" value="F:ATP hydrolysis activity"/>
    <property type="evidence" value="ECO:0007669"/>
    <property type="project" value="InterPro"/>
</dbReference>
<evidence type="ECO:0000313" key="6">
    <source>
        <dbReference type="EMBL" id="SDZ30257.1"/>
    </source>
</evidence>
<protein>
    <submittedName>
        <fullName evidence="6">ABC-2 type transport system ATP-binding protein</fullName>
    </submittedName>
</protein>
<evidence type="ECO:0000256" key="1">
    <source>
        <dbReference type="ARBA" id="ARBA00005417"/>
    </source>
</evidence>
<keyword evidence="3" id="KW-0547">Nucleotide-binding</keyword>
<dbReference type="PANTHER" id="PTHR43335:SF4">
    <property type="entry name" value="ABC TRANSPORTER, ATP-BINDING PROTEIN"/>
    <property type="match status" value="1"/>
</dbReference>
<comment type="similarity">
    <text evidence="1">Belongs to the ABC transporter superfamily.</text>
</comment>
<keyword evidence="2" id="KW-0813">Transport</keyword>
<evidence type="ECO:0000313" key="7">
    <source>
        <dbReference type="Proteomes" id="UP000199515"/>
    </source>
</evidence>
<evidence type="ECO:0000256" key="4">
    <source>
        <dbReference type="ARBA" id="ARBA00022840"/>
    </source>
</evidence>
<gene>
    <name evidence="6" type="ORF">SAMN05421504_11273</name>
</gene>
<dbReference type="Pfam" id="PF00005">
    <property type="entry name" value="ABC_tran"/>
    <property type="match status" value="1"/>
</dbReference>
<evidence type="ECO:0000256" key="2">
    <source>
        <dbReference type="ARBA" id="ARBA00022448"/>
    </source>
</evidence>
<feature type="domain" description="ABC transporter" evidence="5">
    <location>
        <begin position="5"/>
        <end position="229"/>
    </location>
</feature>
<evidence type="ECO:0000256" key="3">
    <source>
        <dbReference type="ARBA" id="ARBA00022741"/>
    </source>
</evidence>
<proteinExistence type="inferred from homology"/>
<dbReference type="InterPro" id="IPR003593">
    <property type="entry name" value="AAA+_ATPase"/>
</dbReference>
<dbReference type="Gene3D" id="3.40.50.300">
    <property type="entry name" value="P-loop containing nucleotide triphosphate hydrolases"/>
    <property type="match status" value="1"/>
</dbReference>
<dbReference type="GO" id="GO:0005524">
    <property type="term" value="F:ATP binding"/>
    <property type="evidence" value="ECO:0007669"/>
    <property type="project" value="UniProtKB-KW"/>
</dbReference>
<dbReference type="InterPro" id="IPR017871">
    <property type="entry name" value="ABC_transporter-like_CS"/>
</dbReference>
<accession>A0A1H3RXA4</accession>
<dbReference type="AlphaFoldDB" id="A0A1H3RXA4"/>
<reference evidence="6 7" key="1">
    <citation type="submission" date="2016-10" db="EMBL/GenBank/DDBJ databases">
        <authorList>
            <person name="de Groot N.N."/>
        </authorList>
    </citation>
    <scope>NUCLEOTIDE SEQUENCE [LARGE SCALE GENOMIC DNA]</scope>
    <source>
        <strain evidence="6 7">CPCC 202699</strain>
    </source>
</reference>
<sequence>MSAAIVAAGLDKRYRNGGGVENLSFAVRPGVVTGFLGPNGAGKSTAIKLMLGLAHGGGQTTFGGRTYAQLDDPLRTVGVFLEAGAVHPARTAAAHLRMIAAGGGLSASRVHEVLAIVGLESVADKAAGQFSLGMKQRLGLAAALLGDPEYLILDEPANGLDPEGVRWIRRFLRGLAAEGRTVFASSHLLGEMSQLADDLIVIGDGRLLSAGPMTEFVERHSFSDVVVRTAQAAALQVALTRTGLRVSQEQPGELVVGTADTEVVAEVAARAGVAVRELFVRRSGLEEAFLAATAGSVRHRGATS</sequence>
<dbReference type="PANTHER" id="PTHR43335">
    <property type="entry name" value="ABC TRANSPORTER, ATP-BINDING PROTEIN"/>
    <property type="match status" value="1"/>
</dbReference>
<dbReference type="SMART" id="SM00382">
    <property type="entry name" value="AAA"/>
    <property type="match status" value="1"/>
</dbReference>
<evidence type="ECO:0000259" key="5">
    <source>
        <dbReference type="PROSITE" id="PS50893"/>
    </source>
</evidence>
<dbReference type="RefSeq" id="WP_245757688.1">
    <property type="nucleotide sequence ID" value="NZ_FNON01000012.1"/>
</dbReference>
<dbReference type="PROSITE" id="PS00211">
    <property type="entry name" value="ABC_TRANSPORTER_1"/>
    <property type="match status" value="1"/>
</dbReference>
<dbReference type="SUPFAM" id="SSF52540">
    <property type="entry name" value="P-loop containing nucleoside triphosphate hydrolases"/>
    <property type="match status" value="1"/>
</dbReference>
<keyword evidence="4 6" id="KW-0067">ATP-binding</keyword>
<dbReference type="STRING" id="589385.SAMN05421504_11273"/>
<dbReference type="Proteomes" id="UP000199515">
    <property type="component" value="Unassembled WGS sequence"/>
</dbReference>